<evidence type="ECO:0000256" key="4">
    <source>
        <dbReference type="ARBA" id="ARBA00022679"/>
    </source>
</evidence>
<evidence type="ECO:0000313" key="8">
    <source>
        <dbReference type="EMBL" id="POP52474.1"/>
    </source>
</evidence>
<dbReference type="EMBL" id="PQGG01000028">
    <property type="protein sequence ID" value="POP52474.1"/>
    <property type="molecule type" value="Genomic_DNA"/>
</dbReference>
<evidence type="ECO:0000259" key="7">
    <source>
        <dbReference type="Pfam" id="PF00155"/>
    </source>
</evidence>
<reference evidence="8 9" key="1">
    <citation type="submission" date="2018-01" db="EMBL/GenBank/DDBJ databases">
        <authorList>
            <person name="Yu X.-D."/>
        </authorList>
    </citation>
    <scope>NUCLEOTIDE SEQUENCE [LARGE SCALE GENOMIC DNA]</scope>
    <source>
        <strain evidence="8 9">ZX-21</strain>
    </source>
</reference>
<dbReference type="CDD" id="cd00609">
    <property type="entry name" value="AAT_like"/>
    <property type="match status" value="1"/>
</dbReference>
<comment type="similarity">
    <text evidence="2">Belongs to the class-I pyridoxal-phosphate-dependent aminotransferase family.</text>
</comment>
<dbReference type="RefSeq" id="WP_103684656.1">
    <property type="nucleotide sequence ID" value="NZ_PQGG01000028.1"/>
</dbReference>
<dbReference type="SUPFAM" id="SSF53383">
    <property type="entry name" value="PLP-dependent transferases"/>
    <property type="match status" value="1"/>
</dbReference>
<dbReference type="GO" id="GO:0030170">
    <property type="term" value="F:pyridoxal phosphate binding"/>
    <property type="evidence" value="ECO:0007669"/>
    <property type="project" value="InterPro"/>
</dbReference>
<dbReference type="InterPro" id="IPR051926">
    <property type="entry name" value="Ala_Aminotransferase"/>
</dbReference>
<dbReference type="Gene3D" id="3.90.1150.10">
    <property type="entry name" value="Aspartate Aminotransferase, domain 1"/>
    <property type="match status" value="1"/>
</dbReference>
<dbReference type="Pfam" id="PF00155">
    <property type="entry name" value="Aminotran_1_2"/>
    <property type="match status" value="1"/>
</dbReference>
<dbReference type="PANTHER" id="PTHR43488">
    <property type="entry name" value="GLUTAMATE-PYRUVATE AMINOTRANSFERASE ALAA"/>
    <property type="match status" value="1"/>
</dbReference>
<dbReference type="InterPro" id="IPR015424">
    <property type="entry name" value="PyrdxlP-dep_Trfase"/>
</dbReference>
<keyword evidence="4 8" id="KW-0808">Transferase</keyword>
<evidence type="ECO:0000256" key="2">
    <source>
        <dbReference type="ARBA" id="ARBA00007441"/>
    </source>
</evidence>
<dbReference type="EC" id="2.6.1.2" evidence="6"/>
<evidence type="ECO:0000313" key="9">
    <source>
        <dbReference type="Proteomes" id="UP000237222"/>
    </source>
</evidence>
<dbReference type="Gene3D" id="3.40.640.10">
    <property type="entry name" value="Type I PLP-dependent aspartate aminotransferase-like (Major domain)"/>
    <property type="match status" value="1"/>
</dbReference>
<comment type="caution">
    <text evidence="8">The sequence shown here is derived from an EMBL/GenBank/DDBJ whole genome shotgun (WGS) entry which is preliminary data.</text>
</comment>
<name>A0A2S4HEQ4_9GAMM</name>
<protein>
    <recommendedName>
        <fullName evidence="6">alanine transaminase</fullName>
        <ecNumber evidence="6">2.6.1.2</ecNumber>
    </recommendedName>
</protein>
<evidence type="ECO:0000256" key="6">
    <source>
        <dbReference type="ARBA" id="ARBA00026106"/>
    </source>
</evidence>
<dbReference type="Proteomes" id="UP000237222">
    <property type="component" value="Unassembled WGS sequence"/>
</dbReference>
<dbReference type="InterPro" id="IPR015422">
    <property type="entry name" value="PyrdxlP-dep_Trfase_small"/>
</dbReference>
<dbReference type="PANTHER" id="PTHR43488:SF2">
    <property type="entry name" value="GLUTAMATE-PYRUVATE AMINOTRANSFERASE ALAA"/>
    <property type="match status" value="1"/>
</dbReference>
<dbReference type="InterPro" id="IPR015421">
    <property type="entry name" value="PyrdxlP-dep_Trfase_major"/>
</dbReference>
<accession>A0A2S4HEQ4</accession>
<feature type="domain" description="Aminotransferase class I/classII large" evidence="7">
    <location>
        <begin position="35"/>
        <end position="393"/>
    </location>
</feature>
<dbReference type="AlphaFoldDB" id="A0A2S4HEQ4"/>
<dbReference type="InterPro" id="IPR004839">
    <property type="entry name" value="Aminotransferase_I/II_large"/>
</dbReference>
<keyword evidence="3 8" id="KW-0032">Aminotransferase</keyword>
<dbReference type="OrthoDB" id="9803354at2"/>
<dbReference type="GO" id="GO:0004021">
    <property type="term" value="F:L-alanine:2-oxoglutarate aminotransferase activity"/>
    <property type="evidence" value="ECO:0007669"/>
    <property type="project" value="UniProtKB-EC"/>
</dbReference>
<keyword evidence="5" id="KW-0663">Pyridoxal phosphate</keyword>
<proteinExistence type="inferred from homology"/>
<gene>
    <name evidence="8" type="ORF">C0068_11660</name>
</gene>
<evidence type="ECO:0000256" key="3">
    <source>
        <dbReference type="ARBA" id="ARBA00022576"/>
    </source>
</evidence>
<evidence type="ECO:0000256" key="5">
    <source>
        <dbReference type="ARBA" id="ARBA00022898"/>
    </source>
</evidence>
<sequence length="412" mass="45427">MGHHLKSKKLNNVCYEIRGPVLQRANELEEEGHRILKLNIGNPAPFGFNAPDEIIQDVIRMLPDSEGYSDSKGLYSARKAIMQECQKIGIPGVGVNDIYLGNGASELISMATQALLNQGDEVLIPAPDYPLWTAVVSLSGASPVHYLCDEDNGWQPSIDDIVSKITPNTKAIVIINPNNPTGAVYSREMLEQLVAIAEAHNLVVFADEIYSKILFDDAVHIPIGSLKADILCLTFNGLSKAYRLAGFRSGWLIVSGAKDRAADYIEGLNILSSMRLCANVPAQHAIQTALGGYQSINELILPGGRLLEQRDLAHKMLNEIPGVSCTKPAGAIYMFPRLDPEIYPVKDDEQLVLDLLNQEKILLVQGSGFNWHEPDHLRIVFLPNKIDLADAIERFARFLASYRKQLALKRLA</sequence>
<organism evidence="8 9">
    <name type="scientific">Zhongshania marina</name>
    <dbReference type="NCBI Taxonomy" id="2304603"/>
    <lineage>
        <taxon>Bacteria</taxon>
        <taxon>Pseudomonadati</taxon>
        <taxon>Pseudomonadota</taxon>
        <taxon>Gammaproteobacteria</taxon>
        <taxon>Cellvibrionales</taxon>
        <taxon>Spongiibacteraceae</taxon>
        <taxon>Zhongshania</taxon>
    </lineage>
</organism>
<evidence type="ECO:0000256" key="1">
    <source>
        <dbReference type="ARBA" id="ARBA00001933"/>
    </source>
</evidence>
<comment type="cofactor">
    <cofactor evidence="1">
        <name>pyridoxal 5'-phosphate</name>
        <dbReference type="ChEBI" id="CHEBI:597326"/>
    </cofactor>
</comment>